<dbReference type="GO" id="GO:0009103">
    <property type="term" value="P:lipopolysaccharide biosynthetic process"/>
    <property type="evidence" value="ECO:0007669"/>
    <property type="project" value="UniProtKB-ARBA"/>
</dbReference>
<evidence type="ECO:0000259" key="9">
    <source>
        <dbReference type="Pfam" id="PF13231"/>
    </source>
</evidence>
<comment type="subcellular location">
    <subcellularLocation>
        <location evidence="1">Cell membrane</location>
        <topology evidence="1">Multi-pass membrane protein</topology>
    </subcellularLocation>
</comment>
<feature type="transmembrane region" description="Helical" evidence="8">
    <location>
        <begin position="122"/>
        <end position="141"/>
    </location>
</feature>
<evidence type="ECO:0000313" key="10">
    <source>
        <dbReference type="EMBL" id="GGD50481.1"/>
    </source>
</evidence>
<accession>A0A916YL06</accession>
<sequence>MRENGVERTGGLRAFIGPQADRGLARVALVAILVAAFLLRLDSIRFGLPAMLDPDELIFELGGYRMISSGTLNPGWFGHPATITMYVLAIVDVLVFAVGWIGGHFASPAQFGDAIYSDPGMIVLPGRIVMALFGVACVWLTHKLAHPLFDRPVALIAAALVAVSPVHVGLSQIIRSDMMATCFLLAALICAVDIMRDGNRGSYVLGALFVALATTTKWPFALAFLAIAAAIGMRAAKGEIGLGTALVRVVVVSVLSVVFAVLLSPYLVLDWQTLVSNLEGEAQKHHIGATGGTWLQNLAFYASGPLWRSLGPVALALAAIGLFTRSSRREFLPLAGPVAVGFLVAFAVQTLVWERWILPFIPLVAIAAALGLQAAWRMVGHGLKPKVAAGLAGIVGFAMILPPMMETSADTAERKADTRVIATNWLKANAAPDASILVEHFAFDLAPTDHRVLFPLAEAGCLDARDILSGKIQYDEVDAVRGGNSNLDYAAIPADMRETCRADYAVLTQFSRYRAEADRYPEKWAAYRDLIASGRVVARVRPVRGKIGGYEAVVVDLR</sequence>
<feature type="transmembrane region" description="Helical" evidence="8">
    <location>
        <begin position="306"/>
        <end position="324"/>
    </location>
</feature>
<protein>
    <recommendedName>
        <fullName evidence="9">Glycosyltransferase RgtA/B/C/D-like domain-containing protein</fullName>
    </recommendedName>
</protein>
<dbReference type="Pfam" id="PF13231">
    <property type="entry name" value="PMT_2"/>
    <property type="match status" value="1"/>
</dbReference>
<dbReference type="RefSeq" id="WP_066763648.1">
    <property type="nucleotide sequence ID" value="NZ_BMIO01000008.1"/>
</dbReference>
<proteinExistence type="predicted"/>
<dbReference type="Proteomes" id="UP000598997">
    <property type="component" value="Unassembled WGS sequence"/>
</dbReference>
<feature type="transmembrane region" description="Helical" evidence="8">
    <location>
        <begin position="207"/>
        <end position="233"/>
    </location>
</feature>
<evidence type="ECO:0000256" key="4">
    <source>
        <dbReference type="ARBA" id="ARBA00022679"/>
    </source>
</evidence>
<dbReference type="InterPro" id="IPR038731">
    <property type="entry name" value="RgtA/B/C-like"/>
</dbReference>
<evidence type="ECO:0000256" key="7">
    <source>
        <dbReference type="ARBA" id="ARBA00023136"/>
    </source>
</evidence>
<dbReference type="GO" id="GO:0005886">
    <property type="term" value="C:plasma membrane"/>
    <property type="evidence" value="ECO:0007669"/>
    <property type="project" value="UniProtKB-SubCell"/>
</dbReference>
<feature type="transmembrane region" description="Helical" evidence="8">
    <location>
        <begin position="23"/>
        <end position="41"/>
    </location>
</feature>
<feature type="transmembrane region" description="Helical" evidence="8">
    <location>
        <begin position="178"/>
        <end position="195"/>
    </location>
</feature>
<name>A0A916YL06_9SPHN</name>
<evidence type="ECO:0000256" key="8">
    <source>
        <dbReference type="SAM" id="Phobius"/>
    </source>
</evidence>
<dbReference type="PANTHER" id="PTHR33908:SF11">
    <property type="entry name" value="MEMBRANE PROTEIN"/>
    <property type="match status" value="1"/>
</dbReference>
<keyword evidence="2" id="KW-1003">Cell membrane</keyword>
<dbReference type="InterPro" id="IPR050297">
    <property type="entry name" value="LipidA_mod_glycosyltrf_83"/>
</dbReference>
<comment type="caution">
    <text evidence="10">The sequence shown here is derived from an EMBL/GenBank/DDBJ whole genome shotgun (WGS) entry which is preliminary data.</text>
</comment>
<evidence type="ECO:0000256" key="6">
    <source>
        <dbReference type="ARBA" id="ARBA00022989"/>
    </source>
</evidence>
<evidence type="ECO:0000256" key="5">
    <source>
        <dbReference type="ARBA" id="ARBA00022692"/>
    </source>
</evidence>
<keyword evidence="5 8" id="KW-0812">Transmembrane</keyword>
<dbReference type="AlphaFoldDB" id="A0A916YL06"/>
<evidence type="ECO:0000256" key="3">
    <source>
        <dbReference type="ARBA" id="ARBA00022676"/>
    </source>
</evidence>
<dbReference type="PANTHER" id="PTHR33908">
    <property type="entry name" value="MANNOSYLTRANSFERASE YKCB-RELATED"/>
    <property type="match status" value="1"/>
</dbReference>
<reference evidence="10 11" key="1">
    <citation type="journal article" date="2014" name="Int. J. Syst. Evol. Microbiol.">
        <title>Complete genome sequence of Corynebacterium casei LMG S-19264T (=DSM 44701T), isolated from a smear-ripened cheese.</title>
        <authorList>
            <consortium name="US DOE Joint Genome Institute (JGI-PGF)"/>
            <person name="Walter F."/>
            <person name="Albersmeier A."/>
            <person name="Kalinowski J."/>
            <person name="Ruckert C."/>
        </authorList>
    </citation>
    <scope>NUCLEOTIDE SEQUENCE [LARGE SCALE GENOMIC DNA]</scope>
    <source>
        <strain evidence="10 11">CGMCC 1.15358</strain>
    </source>
</reference>
<keyword evidence="4" id="KW-0808">Transferase</keyword>
<dbReference type="OrthoDB" id="7432315at2"/>
<feature type="transmembrane region" description="Helical" evidence="8">
    <location>
        <begin position="387"/>
        <end position="405"/>
    </location>
</feature>
<feature type="transmembrane region" description="Helical" evidence="8">
    <location>
        <begin position="245"/>
        <end position="268"/>
    </location>
</feature>
<feature type="transmembrane region" description="Helical" evidence="8">
    <location>
        <begin position="331"/>
        <end position="350"/>
    </location>
</feature>
<organism evidence="10 11">
    <name type="scientific">Croceicoccus pelagius</name>
    <dbReference type="NCBI Taxonomy" id="1703341"/>
    <lineage>
        <taxon>Bacteria</taxon>
        <taxon>Pseudomonadati</taxon>
        <taxon>Pseudomonadota</taxon>
        <taxon>Alphaproteobacteria</taxon>
        <taxon>Sphingomonadales</taxon>
        <taxon>Erythrobacteraceae</taxon>
        <taxon>Croceicoccus</taxon>
    </lineage>
</organism>
<evidence type="ECO:0000256" key="1">
    <source>
        <dbReference type="ARBA" id="ARBA00004651"/>
    </source>
</evidence>
<keyword evidence="6 8" id="KW-1133">Transmembrane helix</keyword>
<feature type="transmembrane region" description="Helical" evidence="8">
    <location>
        <begin position="153"/>
        <end position="171"/>
    </location>
</feature>
<evidence type="ECO:0000256" key="2">
    <source>
        <dbReference type="ARBA" id="ARBA00022475"/>
    </source>
</evidence>
<feature type="transmembrane region" description="Helical" evidence="8">
    <location>
        <begin position="356"/>
        <end position="375"/>
    </location>
</feature>
<dbReference type="GO" id="GO:0016763">
    <property type="term" value="F:pentosyltransferase activity"/>
    <property type="evidence" value="ECO:0007669"/>
    <property type="project" value="TreeGrafter"/>
</dbReference>
<keyword evidence="11" id="KW-1185">Reference proteome</keyword>
<keyword evidence="7 8" id="KW-0472">Membrane</keyword>
<evidence type="ECO:0000313" key="11">
    <source>
        <dbReference type="Proteomes" id="UP000598997"/>
    </source>
</evidence>
<feature type="domain" description="Glycosyltransferase RgtA/B/C/D-like" evidence="9">
    <location>
        <begin position="125"/>
        <end position="254"/>
    </location>
</feature>
<dbReference type="EMBL" id="BMIO01000008">
    <property type="protein sequence ID" value="GGD50481.1"/>
    <property type="molecule type" value="Genomic_DNA"/>
</dbReference>
<feature type="transmembrane region" description="Helical" evidence="8">
    <location>
        <begin position="83"/>
        <end position="101"/>
    </location>
</feature>
<gene>
    <name evidence="10" type="ORF">GCM10010989_25840</name>
</gene>
<keyword evidence="3" id="KW-0328">Glycosyltransferase</keyword>